<name>A0A0V0GWV8_SOLCH</name>
<sequence>MLERSRSRVFTLSAGYLRFHLLLLNKRSNVRNQIRLWSSPNQNESGSEIWIQKSISESKLGRMRIVLWRFVHRTIEDRTSSCGGEKHHRNPIISSFLFIAAARYSSKHKQKYL</sequence>
<proteinExistence type="predicted"/>
<evidence type="ECO:0000313" key="1">
    <source>
        <dbReference type="EMBL" id="JAP12610.1"/>
    </source>
</evidence>
<organism evidence="1">
    <name type="scientific">Solanum chacoense</name>
    <name type="common">Chaco potato</name>
    <dbReference type="NCBI Taxonomy" id="4108"/>
    <lineage>
        <taxon>Eukaryota</taxon>
        <taxon>Viridiplantae</taxon>
        <taxon>Streptophyta</taxon>
        <taxon>Embryophyta</taxon>
        <taxon>Tracheophyta</taxon>
        <taxon>Spermatophyta</taxon>
        <taxon>Magnoliopsida</taxon>
        <taxon>eudicotyledons</taxon>
        <taxon>Gunneridae</taxon>
        <taxon>Pentapetalae</taxon>
        <taxon>asterids</taxon>
        <taxon>lamiids</taxon>
        <taxon>Solanales</taxon>
        <taxon>Solanaceae</taxon>
        <taxon>Solanoideae</taxon>
        <taxon>Solaneae</taxon>
        <taxon>Solanum</taxon>
    </lineage>
</organism>
<reference evidence="1" key="1">
    <citation type="submission" date="2015-12" db="EMBL/GenBank/DDBJ databases">
        <title>Gene expression during late stages of embryo sac development: a critical building block for successful pollen-pistil interactions.</title>
        <authorList>
            <person name="Liu Y."/>
            <person name="Joly V."/>
            <person name="Sabar M."/>
            <person name="Matton D.P."/>
        </authorList>
    </citation>
    <scope>NUCLEOTIDE SEQUENCE</scope>
</reference>
<dbReference type="EMBL" id="GEDG01029344">
    <property type="protein sequence ID" value="JAP12610.1"/>
    <property type="molecule type" value="Transcribed_RNA"/>
</dbReference>
<dbReference type="AlphaFoldDB" id="A0A0V0GWV8"/>
<protein>
    <submittedName>
        <fullName evidence="1">Putative ovule protein</fullName>
    </submittedName>
</protein>
<accession>A0A0V0GWV8</accession>